<dbReference type="RefSeq" id="WP_343992368.1">
    <property type="nucleotide sequence ID" value="NZ_BAAALG010000003.1"/>
</dbReference>
<comment type="catalytic activity">
    <reaction evidence="5 6">
        <text>octanoyl-[ACP] + L-lysyl-[protein] = N(6)-octanoyl-L-lysyl-[protein] + holo-[ACP] + H(+)</text>
        <dbReference type="Rhea" id="RHEA:17665"/>
        <dbReference type="Rhea" id="RHEA-COMP:9636"/>
        <dbReference type="Rhea" id="RHEA-COMP:9685"/>
        <dbReference type="Rhea" id="RHEA-COMP:9752"/>
        <dbReference type="Rhea" id="RHEA-COMP:9928"/>
        <dbReference type="ChEBI" id="CHEBI:15378"/>
        <dbReference type="ChEBI" id="CHEBI:29969"/>
        <dbReference type="ChEBI" id="CHEBI:64479"/>
        <dbReference type="ChEBI" id="CHEBI:78463"/>
        <dbReference type="ChEBI" id="CHEBI:78809"/>
        <dbReference type="EC" id="2.3.1.181"/>
    </reaction>
</comment>
<keyword evidence="2 5" id="KW-0808">Transferase</keyword>
<dbReference type="SUPFAM" id="SSF55681">
    <property type="entry name" value="Class II aaRS and biotin synthetases"/>
    <property type="match status" value="1"/>
</dbReference>
<feature type="binding site" evidence="5">
    <location>
        <begin position="145"/>
        <end position="147"/>
    </location>
    <ligand>
        <name>substrate</name>
    </ligand>
</feature>
<dbReference type="NCBIfam" id="TIGR00214">
    <property type="entry name" value="lipB"/>
    <property type="match status" value="1"/>
</dbReference>
<comment type="function">
    <text evidence="4 5 6">Catalyzes the transfer of endogenously produced octanoic acid from octanoyl-acyl-carrier-protein onto the lipoyl domains of lipoate-dependent enzymes. Lipoyl-ACP can also act as a substrate although octanoyl-ACP is likely to be the physiological substrate.</text>
</comment>
<evidence type="ECO:0000256" key="3">
    <source>
        <dbReference type="ARBA" id="ARBA00023315"/>
    </source>
</evidence>
<evidence type="ECO:0000259" key="8">
    <source>
        <dbReference type="PROSITE" id="PS51733"/>
    </source>
</evidence>
<dbReference type="Proteomes" id="UP001501581">
    <property type="component" value="Unassembled WGS sequence"/>
</dbReference>
<feature type="region of interest" description="Disordered" evidence="7">
    <location>
        <begin position="219"/>
        <end position="240"/>
    </location>
</feature>
<evidence type="ECO:0000256" key="2">
    <source>
        <dbReference type="ARBA" id="ARBA00022679"/>
    </source>
</evidence>
<dbReference type="InterPro" id="IPR004143">
    <property type="entry name" value="BPL_LPL_catalytic"/>
</dbReference>
<accession>A0ABN1TPI7</accession>
<feature type="site" description="Lowers pKa of active site Cys" evidence="5">
    <location>
        <position position="142"/>
    </location>
</feature>
<comment type="subcellular location">
    <subcellularLocation>
        <location evidence="5">Cytoplasm</location>
    </subcellularLocation>
</comment>
<evidence type="ECO:0000313" key="10">
    <source>
        <dbReference type="Proteomes" id="UP001501581"/>
    </source>
</evidence>
<evidence type="ECO:0000256" key="6">
    <source>
        <dbReference type="PIRNR" id="PIRNR016262"/>
    </source>
</evidence>
<evidence type="ECO:0000256" key="1">
    <source>
        <dbReference type="ARBA" id="ARBA00004821"/>
    </source>
</evidence>
<dbReference type="PROSITE" id="PS01313">
    <property type="entry name" value="LIPB"/>
    <property type="match status" value="1"/>
</dbReference>
<name>A0ABN1TPI7_9ACTN</name>
<dbReference type="EMBL" id="BAAALG010000003">
    <property type="protein sequence ID" value="GAA1096886.1"/>
    <property type="molecule type" value="Genomic_DNA"/>
</dbReference>
<dbReference type="GO" id="GO:0016740">
    <property type="term" value="F:transferase activity"/>
    <property type="evidence" value="ECO:0007669"/>
    <property type="project" value="UniProtKB-KW"/>
</dbReference>
<evidence type="ECO:0000313" key="9">
    <source>
        <dbReference type="EMBL" id="GAA1096886.1"/>
    </source>
</evidence>
<keyword evidence="5" id="KW-0963">Cytoplasm</keyword>
<dbReference type="PIRSF" id="PIRSF016262">
    <property type="entry name" value="LPLase"/>
    <property type="match status" value="1"/>
</dbReference>
<evidence type="ECO:0000256" key="5">
    <source>
        <dbReference type="HAMAP-Rule" id="MF_00013"/>
    </source>
</evidence>
<dbReference type="Gene3D" id="3.30.930.10">
    <property type="entry name" value="Bira Bifunctional Protein, Domain 2"/>
    <property type="match status" value="1"/>
</dbReference>
<keyword evidence="10" id="KW-1185">Reference proteome</keyword>
<dbReference type="Pfam" id="PF21948">
    <property type="entry name" value="LplA-B_cat"/>
    <property type="match status" value="1"/>
</dbReference>
<reference evidence="9 10" key="1">
    <citation type="journal article" date="2019" name="Int. J. Syst. Evol. Microbiol.">
        <title>The Global Catalogue of Microorganisms (GCM) 10K type strain sequencing project: providing services to taxonomists for standard genome sequencing and annotation.</title>
        <authorList>
            <consortium name="The Broad Institute Genomics Platform"/>
            <consortium name="The Broad Institute Genome Sequencing Center for Infectious Disease"/>
            <person name="Wu L."/>
            <person name="Ma J."/>
        </authorList>
    </citation>
    <scope>NUCLEOTIDE SEQUENCE [LARGE SCALE GENOMIC DNA]</scope>
    <source>
        <strain evidence="9 10">JCM 13008</strain>
    </source>
</reference>
<dbReference type="HAMAP" id="MF_00013">
    <property type="entry name" value="LipB"/>
    <property type="match status" value="1"/>
</dbReference>
<comment type="similarity">
    <text evidence="5 6">Belongs to the LipB family.</text>
</comment>
<dbReference type="NCBIfam" id="NF010925">
    <property type="entry name" value="PRK14345.1"/>
    <property type="match status" value="1"/>
</dbReference>
<comment type="pathway">
    <text evidence="1 5 6">Protein modification; protein lipoylation via endogenous pathway; protein N(6)-(lipoyl)lysine from octanoyl-[acyl-carrier-protein]: step 1/2.</text>
</comment>
<dbReference type="EC" id="2.3.1.181" evidence="5 6"/>
<comment type="caution">
    <text evidence="9">The sequence shown here is derived from an EMBL/GenBank/DDBJ whole genome shotgun (WGS) entry which is preliminary data.</text>
</comment>
<feature type="binding site" evidence="5">
    <location>
        <begin position="158"/>
        <end position="160"/>
    </location>
    <ligand>
        <name>substrate</name>
    </ligand>
</feature>
<evidence type="ECO:0000256" key="4">
    <source>
        <dbReference type="ARBA" id="ARBA00024732"/>
    </source>
</evidence>
<gene>
    <name evidence="5 9" type="primary">lipB</name>
    <name evidence="9" type="ORF">GCM10009668_12110</name>
</gene>
<dbReference type="InterPro" id="IPR045864">
    <property type="entry name" value="aa-tRNA-synth_II/BPL/LPL"/>
</dbReference>
<protein>
    <recommendedName>
        <fullName evidence="5 6">Octanoyltransferase</fullName>
        <ecNumber evidence="5 6">2.3.1.181</ecNumber>
    </recommendedName>
    <alternativeName>
        <fullName evidence="5">Lipoate-protein ligase B</fullName>
    </alternativeName>
    <alternativeName>
        <fullName evidence="5">Lipoyl/octanoyl transferase</fullName>
    </alternativeName>
    <alternativeName>
        <fullName evidence="5">Octanoyl-[acyl-carrier-protein]-protein N-octanoyltransferase</fullName>
    </alternativeName>
</protein>
<feature type="active site" description="Acyl-thioester intermediate" evidence="5">
    <location>
        <position position="176"/>
    </location>
</feature>
<proteinExistence type="inferred from homology"/>
<comment type="miscellaneous">
    <text evidence="5">In the reaction, the free carboxyl group of octanoic acid is attached via an amide linkage to the epsilon-amino group of a specific lysine residue of lipoyl domains of lipoate-dependent enzymes.</text>
</comment>
<feature type="binding site" evidence="5">
    <location>
        <begin position="73"/>
        <end position="80"/>
    </location>
    <ligand>
        <name>substrate</name>
    </ligand>
</feature>
<keyword evidence="3 5" id="KW-0012">Acyltransferase</keyword>
<dbReference type="PANTHER" id="PTHR10993">
    <property type="entry name" value="OCTANOYLTRANSFERASE"/>
    <property type="match status" value="1"/>
</dbReference>
<dbReference type="InterPro" id="IPR020605">
    <property type="entry name" value="Octanoyltransferase_CS"/>
</dbReference>
<dbReference type="PROSITE" id="PS51733">
    <property type="entry name" value="BPL_LPL_CATALYTIC"/>
    <property type="match status" value="1"/>
</dbReference>
<dbReference type="InterPro" id="IPR000544">
    <property type="entry name" value="Octanoyltransferase"/>
</dbReference>
<dbReference type="PANTHER" id="PTHR10993:SF7">
    <property type="entry name" value="LIPOYLTRANSFERASE 2, MITOCHONDRIAL-RELATED"/>
    <property type="match status" value="1"/>
</dbReference>
<organism evidence="9 10">
    <name type="scientific">Nocardioides dubius</name>
    <dbReference type="NCBI Taxonomy" id="317019"/>
    <lineage>
        <taxon>Bacteria</taxon>
        <taxon>Bacillati</taxon>
        <taxon>Actinomycetota</taxon>
        <taxon>Actinomycetes</taxon>
        <taxon>Propionibacteriales</taxon>
        <taxon>Nocardioidaceae</taxon>
        <taxon>Nocardioides</taxon>
    </lineage>
</organism>
<dbReference type="CDD" id="cd16444">
    <property type="entry name" value="LipB"/>
    <property type="match status" value="1"/>
</dbReference>
<feature type="domain" description="BPL/LPL catalytic" evidence="8">
    <location>
        <begin position="33"/>
        <end position="215"/>
    </location>
</feature>
<sequence length="240" mass="25915">MSLEFRVAGLGDQAVDYLAAWELQRGVHEQVVAGADPVVLLLEHPPVYTAGKRTDPHERPADPGGAQVIDVDRGGKITFHGPGQLVGYPIVKLPEAVKVVDYVRRVEEALIAVCADFGVTTARVPGRSGVWLQADARGPERKIAAIGIRVSRGVTMHGFSLNCDVDLAWYDRFVPCGIADAGVTTLSAEAGRPVTVEDVLPSVRTHLADLLSWNDYQATPDYEPRPEPPRISLIAPSAQR</sequence>
<evidence type="ECO:0000256" key="7">
    <source>
        <dbReference type="SAM" id="MobiDB-lite"/>
    </source>
</evidence>